<dbReference type="SUPFAM" id="SSF50118">
    <property type="entry name" value="Cell growth inhibitor/plasmid maintenance toxic component"/>
    <property type="match status" value="1"/>
</dbReference>
<dbReference type="InterPro" id="IPR003477">
    <property type="entry name" value="PemK-like"/>
</dbReference>
<dbReference type="GO" id="GO:0006402">
    <property type="term" value="P:mRNA catabolic process"/>
    <property type="evidence" value="ECO:0007669"/>
    <property type="project" value="TreeGrafter"/>
</dbReference>
<dbReference type="Proteomes" id="UP000219412">
    <property type="component" value="Unassembled WGS sequence"/>
</dbReference>
<dbReference type="GO" id="GO:0004521">
    <property type="term" value="F:RNA endonuclease activity"/>
    <property type="evidence" value="ECO:0007669"/>
    <property type="project" value="TreeGrafter"/>
</dbReference>
<dbReference type="GO" id="GO:0016075">
    <property type="term" value="P:rRNA catabolic process"/>
    <property type="evidence" value="ECO:0007669"/>
    <property type="project" value="TreeGrafter"/>
</dbReference>
<dbReference type="GO" id="GO:0003677">
    <property type="term" value="F:DNA binding"/>
    <property type="evidence" value="ECO:0007669"/>
    <property type="project" value="InterPro"/>
</dbReference>
<evidence type="ECO:0000256" key="2">
    <source>
        <dbReference type="ARBA" id="ARBA00019638"/>
    </source>
</evidence>
<evidence type="ECO:0000313" key="7">
    <source>
        <dbReference type="Proteomes" id="UP000219412"/>
    </source>
</evidence>
<keyword evidence="3" id="KW-1277">Toxin-antitoxin system</keyword>
<dbReference type="EMBL" id="OBQF01000002">
    <property type="protein sequence ID" value="SOC41156.1"/>
    <property type="molecule type" value="Genomic_DNA"/>
</dbReference>
<reference evidence="7" key="1">
    <citation type="submission" date="2017-08" db="EMBL/GenBank/DDBJ databases">
        <authorList>
            <person name="Varghese N."/>
            <person name="Submissions S."/>
        </authorList>
    </citation>
    <scope>NUCLEOTIDE SEQUENCE [LARGE SCALE GENOMIC DNA]</scope>
    <source>
        <strain evidence="7">DSM 23173</strain>
    </source>
</reference>
<dbReference type="RefSeq" id="WP_097040228.1">
    <property type="nucleotide sequence ID" value="NZ_OBQF01000002.1"/>
</dbReference>
<dbReference type="InterPro" id="IPR011067">
    <property type="entry name" value="Plasmid_toxin/cell-grow_inhib"/>
</dbReference>
<accession>A0A285UKM1</accession>
<dbReference type="AlphaFoldDB" id="A0A285UKM1"/>
<evidence type="ECO:0000256" key="4">
    <source>
        <dbReference type="ARBA" id="ARBA00031226"/>
    </source>
</evidence>
<organism evidence="6 7">
    <name type="scientific">Salinicoccus kekensis</name>
    <dbReference type="NCBI Taxonomy" id="714307"/>
    <lineage>
        <taxon>Bacteria</taxon>
        <taxon>Bacillati</taxon>
        <taxon>Bacillota</taxon>
        <taxon>Bacilli</taxon>
        <taxon>Bacillales</taxon>
        <taxon>Staphylococcaceae</taxon>
        <taxon>Salinicoccus</taxon>
    </lineage>
</organism>
<comment type="similarity">
    <text evidence="1">Belongs to the PemK/MazF family.</text>
</comment>
<dbReference type="OrthoDB" id="9808744at2"/>
<proteinExistence type="inferred from homology"/>
<evidence type="ECO:0000256" key="1">
    <source>
        <dbReference type="ARBA" id="ARBA00007521"/>
    </source>
</evidence>
<dbReference type="Pfam" id="PF02452">
    <property type="entry name" value="PemK_toxin"/>
    <property type="match status" value="1"/>
</dbReference>
<evidence type="ECO:0000256" key="5">
    <source>
        <dbReference type="ARBA" id="ARBA00032054"/>
    </source>
</evidence>
<dbReference type="PANTHER" id="PTHR33988">
    <property type="entry name" value="ENDORIBONUCLEASE MAZF-RELATED"/>
    <property type="match status" value="1"/>
</dbReference>
<name>A0A285UKM1_9STAP</name>
<gene>
    <name evidence="6" type="ORF">SAMN05878391_1263</name>
</gene>
<evidence type="ECO:0000313" key="6">
    <source>
        <dbReference type="EMBL" id="SOC41156.1"/>
    </source>
</evidence>
<evidence type="ECO:0000256" key="3">
    <source>
        <dbReference type="ARBA" id="ARBA00022649"/>
    </source>
</evidence>
<sequence>MVNQYDVIMIDLDPVKGREKGRYRPCVVVSNSTYNQRVRKVWAIPVTSRDLKYPTDVPIETIEGNIHGVIDCSEIRTLDLIERPFKVKDRINMASIVRVNDVITTIMQL</sequence>
<protein>
    <recommendedName>
        <fullName evidence="2">Endoribonuclease MazF</fullName>
    </recommendedName>
    <alternativeName>
        <fullName evidence="4">Toxin MazF</fullName>
    </alternativeName>
    <alternativeName>
        <fullName evidence="5">mRNA interferase MazF</fullName>
    </alternativeName>
</protein>
<keyword evidence="7" id="KW-1185">Reference proteome</keyword>
<dbReference type="Gene3D" id="2.30.30.110">
    <property type="match status" value="1"/>
</dbReference>